<evidence type="ECO:0000313" key="3">
    <source>
        <dbReference type="Proteomes" id="UP000278746"/>
    </source>
</evidence>
<gene>
    <name evidence="2" type="ORF">EBO34_05305</name>
</gene>
<sequence>MTDTHEFVEQFNQRKEKTERNNKRQGKRDHSHSLPSKKNTTIKNTD</sequence>
<feature type="compositionally biased region" description="Polar residues" evidence="1">
    <location>
        <begin position="33"/>
        <end position="46"/>
    </location>
</feature>
<dbReference type="InterPro" id="IPR025097">
    <property type="entry name" value="DUF4023"/>
</dbReference>
<feature type="compositionally biased region" description="Basic and acidic residues" evidence="1">
    <location>
        <begin position="1"/>
        <end position="22"/>
    </location>
</feature>
<organism evidence="2 3">
    <name type="scientific">Alteribacter keqinensis</name>
    <dbReference type="NCBI Taxonomy" id="2483800"/>
    <lineage>
        <taxon>Bacteria</taxon>
        <taxon>Bacillati</taxon>
        <taxon>Bacillota</taxon>
        <taxon>Bacilli</taxon>
        <taxon>Bacillales</taxon>
        <taxon>Bacillaceae</taxon>
        <taxon>Alteribacter</taxon>
    </lineage>
</organism>
<protein>
    <submittedName>
        <fullName evidence="2">DUF4023 domain-containing protein</fullName>
    </submittedName>
</protein>
<evidence type="ECO:0000313" key="2">
    <source>
        <dbReference type="EMBL" id="RNA69358.1"/>
    </source>
</evidence>
<dbReference type="RefSeq" id="WP_122896879.1">
    <property type="nucleotide sequence ID" value="NZ_RHIB01000001.1"/>
</dbReference>
<keyword evidence="3" id="KW-1185">Reference proteome</keyword>
<proteinExistence type="predicted"/>
<name>A0A3M7TUN5_9BACI</name>
<dbReference type="Pfam" id="PF13215">
    <property type="entry name" value="DUF4023"/>
    <property type="match status" value="1"/>
</dbReference>
<dbReference type="AlphaFoldDB" id="A0A3M7TUN5"/>
<dbReference type="EMBL" id="RHIB01000001">
    <property type="protein sequence ID" value="RNA69358.1"/>
    <property type="molecule type" value="Genomic_DNA"/>
</dbReference>
<comment type="caution">
    <text evidence="2">The sequence shown here is derived from an EMBL/GenBank/DDBJ whole genome shotgun (WGS) entry which is preliminary data.</text>
</comment>
<feature type="region of interest" description="Disordered" evidence="1">
    <location>
        <begin position="1"/>
        <end position="46"/>
    </location>
</feature>
<reference evidence="2 3" key="1">
    <citation type="submission" date="2018-10" db="EMBL/GenBank/DDBJ databases">
        <title>Bacillus Keqinensis sp. nov., a moderately halophilic bacterium isolated from a saline-alkaline lake.</title>
        <authorList>
            <person name="Wang H."/>
        </authorList>
    </citation>
    <scope>NUCLEOTIDE SEQUENCE [LARGE SCALE GENOMIC DNA]</scope>
    <source>
        <strain evidence="2 3">KQ-3</strain>
    </source>
</reference>
<accession>A0A3M7TUN5</accession>
<evidence type="ECO:0000256" key="1">
    <source>
        <dbReference type="SAM" id="MobiDB-lite"/>
    </source>
</evidence>
<dbReference type="OrthoDB" id="2631586at2"/>
<dbReference type="Proteomes" id="UP000278746">
    <property type="component" value="Unassembled WGS sequence"/>
</dbReference>